<evidence type="ECO:0000256" key="1">
    <source>
        <dbReference type="SAM" id="MobiDB-lite"/>
    </source>
</evidence>
<proteinExistence type="predicted"/>
<feature type="compositionally biased region" description="Basic and acidic residues" evidence="1">
    <location>
        <begin position="32"/>
        <end position="43"/>
    </location>
</feature>
<keyword evidence="3" id="KW-1185">Reference proteome</keyword>
<organism evidence="2 3">
    <name type="scientific">Trichonephila clavata</name>
    <name type="common">Joro spider</name>
    <name type="synonym">Nephila clavata</name>
    <dbReference type="NCBI Taxonomy" id="2740835"/>
    <lineage>
        <taxon>Eukaryota</taxon>
        <taxon>Metazoa</taxon>
        <taxon>Ecdysozoa</taxon>
        <taxon>Arthropoda</taxon>
        <taxon>Chelicerata</taxon>
        <taxon>Arachnida</taxon>
        <taxon>Araneae</taxon>
        <taxon>Araneomorphae</taxon>
        <taxon>Entelegynae</taxon>
        <taxon>Araneoidea</taxon>
        <taxon>Nephilidae</taxon>
        <taxon>Trichonephila</taxon>
    </lineage>
</organism>
<dbReference type="Proteomes" id="UP000887116">
    <property type="component" value="Unassembled WGS sequence"/>
</dbReference>
<evidence type="ECO:0000313" key="3">
    <source>
        <dbReference type="Proteomes" id="UP000887116"/>
    </source>
</evidence>
<reference evidence="2" key="1">
    <citation type="submission" date="2020-07" db="EMBL/GenBank/DDBJ databases">
        <title>Multicomponent nature underlies the extraordinary mechanical properties of spider dragline silk.</title>
        <authorList>
            <person name="Kono N."/>
            <person name="Nakamura H."/>
            <person name="Mori M."/>
            <person name="Yoshida Y."/>
            <person name="Ohtoshi R."/>
            <person name="Malay A.D."/>
            <person name="Moran D.A.P."/>
            <person name="Tomita M."/>
            <person name="Numata K."/>
            <person name="Arakawa K."/>
        </authorList>
    </citation>
    <scope>NUCLEOTIDE SEQUENCE</scope>
</reference>
<dbReference type="EMBL" id="BMAO01029353">
    <property type="protein sequence ID" value="GFR31125.1"/>
    <property type="molecule type" value="Genomic_DNA"/>
</dbReference>
<comment type="caution">
    <text evidence="2">The sequence shown here is derived from an EMBL/GenBank/DDBJ whole genome shotgun (WGS) entry which is preliminary data.</text>
</comment>
<protein>
    <submittedName>
        <fullName evidence="2">Uncharacterized protein</fullName>
    </submittedName>
</protein>
<gene>
    <name evidence="2" type="ORF">TNCT_329071</name>
</gene>
<name>A0A8X6JDB3_TRICU</name>
<evidence type="ECO:0000313" key="2">
    <source>
        <dbReference type="EMBL" id="GFR31125.1"/>
    </source>
</evidence>
<feature type="region of interest" description="Disordered" evidence="1">
    <location>
        <begin position="24"/>
        <end position="67"/>
    </location>
</feature>
<feature type="compositionally biased region" description="Basic and acidic residues" evidence="1">
    <location>
        <begin position="52"/>
        <end position="67"/>
    </location>
</feature>
<sequence length="67" mass="7982">MMPDAIADPCKNNMMWHLNLDNCRNHTSSEPTQERKSKREKNSKVSARKNKTFREKGMRELRHLQNL</sequence>
<accession>A0A8X6JDB3</accession>
<dbReference type="AlphaFoldDB" id="A0A8X6JDB3"/>